<protein>
    <submittedName>
        <fullName evidence="8">RagB/SusD family nutrient uptake outer membrane protein</fullName>
    </submittedName>
</protein>
<evidence type="ECO:0000256" key="4">
    <source>
        <dbReference type="ARBA" id="ARBA00023136"/>
    </source>
</evidence>
<organism evidence="8 9">
    <name type="scientific">Candidatus Sphingobacterium stercoripullorum</name>
    <dbReference type="NCBI Taxonomy" id="2838759"/>
    <lineage>
        <taxon>Bacteria</taxon>
        <taxon>Pseudomonadati</taxon>
        <taxon>Bacteroidota</taxon>
        <taxon>Sphingobacteriia</taxon>
        <taxon>Sphingobacteriales</taxon>
        <taxon>Sphingobacteriaceae</taxon>
        <taxon>Sphingobacterium</taxon>
    </lineage>
</organism>
<comment type="similarity">
    <text evidence="2">Belongs to the SusD family.</text>
</comment>
<dbReference type="GO" id="GO:0009279">
    <property type="term" value="C:cell outer membrane"/>
    <property type="evidence" value="ECO:0007669"/>
    <property type="project" value="UniProtKB-SubCell"/>
</dbReference>
<evidence type="ECO:0000256" key="3">
    <source>
        <dbReference type="ARBA" id="ARBA00022729"/>
    </source>
</evidence>
<dbReference type="InterPro" id="IPR012944">
    <property type="entry name" value="SusD_RagB_dom"/>
</dbReference>
<comment type="subcellular location">
    <subcellularLocation>
        <location evidence="1">Cell outer membrane</location>
    </subcellularLocation>
</comment>
<keyword evidence="5" id="KW-0998">Cell outer membrane</keyword>
<dbReference type="Proteomes" id="UP000824156">
    <property type="component" value="Unassembled WGS sequence"/>
</dbReference>
<name>A0A9D1W9D5_9SPHI</name>
<sequence>MSFKNIIGIVLFLSVLTSCDKYLDVEPKGIVIPKRFEEFDGILNSETNTNSFPDHLAYISDDINASFSPISQDPFANAYFWKEFIDDNNDNTPAIWGAFYRQIYNTNIIINNVQDVSDANESRKNHLLGEALAERAFAHFNLLTVFAKSYDPATADQLPGVPWVDYTDVVSKTPGRSTLQATFNLIIEDLKAAEGYLNSSRINKTRINKAVAQAMLSRVYLYMGNFEEAKKYADLALQEPHEIIDYNYYYYPEQEEDPEILLLRTSTEPSIIFDLTYSKDLLKTFSPGDLRMELFAFDFDGTFMRSENGMFAYSMYGIRFSELMLTQAEALAHSDRLDEALDVLNELRKLRIGEGLYEALSSDDKDEVMDWILEERRRELAFGSARWMDMKRLAHIKLGTTATRYSADLQEIVTIDPSDYSFTFEIPSRVLMFNPDMITNF</sequence>
<proteinExistence type="inferred from homology"/>
<dbReference type="Gene3D" id="1.25.40.390">
    <property type="match status" value="2"/>
</dbReference>
<accession>A0A9D1W9D5</accession>
<dbReference type="PROSITE" id="PS51257">
    <property type="entry name" value="PROKAR_LIPOPROTEIN"/>
    <property type="match status" value="1"/>
</dbReference>
<comment type="caution">
    <text evidence="8">The sequence shown here is derived from an EMBL/GenBank/DDBJ whole genome shotgun (WGS) entry which is preliminary data.</text>
</comment>
<keyword evidence="4" id="KW-0472">Membrane</keyword>
<dbReference type="InterPro" id="IPR033985">
    <property type="entry name" value="SusD-like_N"/>
</dbReference>
<dbReference type="SUPFAM" id="SSF48452">
    <property type="entry name" value="TPR-like"/>
    <property type="match status" value="1"/>
</dbReference>
<evidence type="ECO:0000259" key="7">
    <source>
        <dbReference type="Pfam" id="PF14322"/>
    </source>
</evidence>
<evidence type="ECO:0000256" key="5">
    <source>
        <dbReference type="ARBA" id="ARBA00023237"/>
    </source>
</evidence>
<evidence type="ECO:0000313" key="8">
    <source>
        <dbReference type="EMBL" id="HIX55026.1"/>
    </source>
</evidence>
<evidence type="ECO:0000313" key="9">
    <source>
        <dbReference type="Proteomes" id="UP000824156"/>
    </source>
</evidence>
<feature type="domain" description="SusD-like N-terminal" evidence="7">
    <location>
        <begin position="63"/>
        <end position="221"/>
    </location>
</feature>
<dbReference type="EMBL" id="DXEZ01000227">
    <property type="protein sequence ID" value="HIX55026.1"/>
    <property type="molecule type" value="Genomic_DNA"/>
</dbReference>
<evidence type="ECO:0000259" key="6">
    <source>
        <dbReference type="Pfam" id="PF07980"/>
    </source>
</evidence>
<evidence type="ECO:0000256" key="1">
    <source>
        <dbReference type="ARBA" id="ARBA00004442"/>
    </source>
</evidence>
<dbReference type="Pfam" id="PF14322">
    <property type="entry name" value="SusD-like_3"/>
    <property type="match status" value="1"/>
</dbReference>
<gene>
    <name evidence="8" type="ORF">H9853_08370</name>
</gene>
<reference evidence="8" key="2">
    <citation type="submission" date="2021-04" db="EMBL/GenBank/DDBJ databases">
        <authorList>
            <person name="Gilroy R."/>
        </authorList>
    </citation>
    <scope>NUCLEOTIDE SEQUENCE</scope>
    <source>
        <strain evidence="8">1719</strain>
    </source>
</reference>
<keyword evidence="3" id="KW-0732">Signal</keyword>
<dbReference type="Pfam" id="PF07980">
    <property type="entry name" value="SusD_RagB"/>
    <property type="match status" value="1"/>
</dbReference>
<evidence type="ECO:0000256" key="2">
    <source>
        <dbReference type="ARBA" id="ARBA00006275"/>
    </source>
</evidence>
<reference evidence="8" key="1">
    <citation type="journal article" date="2021" name="PeerJ">
        <title>Extensive microbial diversity within the chicken gut microbiome revealed by metagenomics and culture.</title>
        <authorList>
            <person name="Gilroy R."/>
            <person name="Ravi A."/>
            <person name="Getino M."/>
            <person name="Pursley I."/>
            <person name="Horton D.L."/>
            <person name="Alikhan N.F."/>
            <person name="Baker D."/>
            <person name="Gharbi K."/>
            <person name="Hall N."/>
            <person name="Watson M."/>
            <person name="Adriaenssens E.M."/>
            <person name="Foster-Nyarko E."/>
            <person name="Jarju S."/>
            <person name="Secka A."/>
            <person name="Antonio M."/>
            <person name="Oren A."/>
            <person name="Chaudhuri R.R."/>
            <person name="La Ragione R."/>
            <person name="Hildebrand F."/>
            <person name="Pallen M.J."/>
        </authorList>
    </citation>
    <scope>NUCLEOTIDE SEQUENCE</scope>
    <source>
        <strain evidence="8">1719</strain>
    </source>
</reference>
<feature type="domain" description="RagB/SusD" evidence="6">
    <location>
        <begin position="311"/>
        <end position="405"/>
    </location>
</feature>
<dbReference type="AlphaFoldDB" id="A0A9D1W9D5"/>
<dbReference type="InterPro" id="IPR011990">
    <property type="entry name" value="TPR-like_helical_dom_sf"/>
</dbReference>